<dbReference type="PANTHER" id="PTHR10869">
    <property type="entry name" value="PROLYL 4-HYDROXYLASE ALPHA SUBUNIT"/>
    <property type="match status" value="1"/>
</dbReference>
<keyword evidence="12" id="KW-0325">Glycoprotein</keyword>
<dbReference type="Pfam" id="PF13640">
    <property type="entry name" value="2OG-FeII_Oxy_3"/>
    <property type="match status" value="1"/>
</dbReference>
<dbReference type="GO" id="GO:0031418">
    <property type="term" value="F:L-ascorbic acid binding"/>
    <property type="evidence" value="ECO:0007669"/>
    <property type="project" value="UniProtKB-KW"/>
</dbReference>
<dbReference type="InterPro" id="IPR044862">
    <property type="entry name" value="Pro_4_hyd_alph_FE2OG_OXY"/>
</dbReference>
<keyword evidence="9" id="KW-0223">Dioxygenase</keyword>
<dbReference type="OrthoDB" id="420380at2759"/>
<comment type="cofactor">
    <cofactor evidence="1">
        <name>L-ascorbate</name>
        <dbReference type="ChEBI" id="CHEBI:38290"/>
    </cofactor>
</comment>
<dbReference type="Pfam" id="PF08336">
    <property type="entry name" value="P4Ha_N"/>
    <property type="match status" value="1"/>
</dbReference>
<comment type="subcellular location">
    <subcellularLocation>
        <location evidence="3">Endoplasmic reticulum lumen</location>
    </subcellularLocation>
</comment>
<sequence length="552" mass="62971">MFNRKRLDISLLLFPLLCYCQHVSAEVFTSMSNIQTLIAEEFQVVNILREIIKAERTKLDFIQEYVDEFSRVYGEHSGDVTINSEVIASHPLNAFRLVKHLSVDWDTVRRLMTTNLAIGGVQEIERLRSLSQGLLNEEDLKGAVEAIVRLQYTYDIDEEQVASGTLTGSTVTALELSSLECYLLGLHQAQLGFHDYAVRWLSLAWKLFDQEQRLDIQKSSPIGKVEILDWLQHSTFQRGNISYALELSQQIKKINPAFAHVDENIAYYQKLLNDTPQEIWAKMEDENGKISGEKSSGTYEALCRGEGKLDINVEKQLHCYTETYSKPWLLLQPVKIEMAYLNPDIFVVHDVLFPSQMEQVKSVAKRKLQRAMVVKPGTTENQAARIRISKNAFLNEDVHPVIAAVNNRIGLVTNLDMRIAEELQVANYGIGGHYDAHFDHFRTLYEINHKHIDGEWGDRMATFLLYMSDVEAGGATVFPRINLTLYPAKGSAAFWFNLHKDGLGDERTLHAGCPVLVGSKWISNKWIREKWQDVTRPCGLQPDSPEWDNGWP</sequence>
<accession>A0A1D1UZD6</accession>
<dbReference type="Gene3D" id="1.25.40.10">
    <property type="entry name" value="Tetratricopeptide repeat domain"/>
    <property type="match status" value="1"/>
</dbReference>
<organism evidence="15 16">
    <name type="scientific">Ramazzottius varieornatus</name>
    <name type="common">Water bear</name>
    <name type="synonym">Tardigrade</name>
    <dbReference type="NCBI Taxonomy" id="947166"/>
    <lineage>
        <taxon>Eukaryota</taxon>
        <taxon>Metazoa</taxon>
        <taxon>Ecdysozoa</taxon>
        <taxon>Tardigrada</taxon>
        <taxon>Eutardigrada</taxon>
        <taxon>Parachela</taxon>
        <taxon>Hypsibioidea</taxon>
        <taxon>Ramazzottiidae</taxon>
        <taxon>Ramazzottius</taxon>
    </lineage>
</organism>
<comment type="function">
    <text evidence="2">Catalyzes the post-translational formation of 4-hydroxyproline in -Xaa-Pro-Gly- sequences in collagens and other proteins.</text>
</comment>
<evidence type="ECO:0000256" key="11">
    <source>
        <dbReference type="ARBA" id="ARBA00023004"/>
    </source>
</evidence>
<evidence type="ECO:0000313" key="16">
    <source>
        <dbReference type="Proteomes" id="UP000186922"/>
    </source>
</evidence>
<dbReference type="Proteomes" id="UP000186922">
    <property type="component" value="Unassembled WGS sequence"/>
</dbReference>
<evidence type="ECO:0000256" key="7">
    <source>
        <dbReference type="ARBA" id="ARBA00022824"/>
    </source>
</evidence>
<keyword evidence="10" id="KW-0560">Oxidoreductase</keyword>
<dbReference type="FunFam" id="2.60.120.620:FF:000011">
    <property type="entry name" value="Prolyl alpha subunit"/>
    <property type="match status" value="1"/>
</dbReference>
<evidence type="ECO:0000256" key="5">
    <source>
        <dbReference type="ARBA" id="ARBA00012269"/>
    </source>
</evidence>
<keyword evidence="8" id="KW-0847">Vitamin C</keyword>
<feature type="signal peptide" evidence="13">
    <location>
        <begin position="1"/>
        <end position="25"/>
    </location>
</feature>
<evidence type="ECO:0000256" key="9">
    <source>
        <dbReference type="ARBA" id="ARBA00022964"/>
    </source>
</evidence>
<name>A0A1D1UZD6_RAMVA</name>
<evidence type="ECO:0000313" key="15">
    <source>
        <dbReference type="EMBL" id="GAU94966.1"/>
    </source>
</evidence>
<dbReference type="InterPro" id="IPR005123">
    <property type="entry name" value="Oxoglu/Fe-dep_dioxygenase_dom"/>
</dbReference>
<dbReference type="InterPro" id="IPR013547">
    <property type="entry name" value="P4H_N"/>
</dbReference>
<dbReference type="Pfam" id="PF23558">
    <property type="entry name" value="TPR_P4H"/>
    <property type="match status" value="1"/>
</dbReference>
<dbReference type="EMBL" id="BDGG01000003">
    <property type="protein sequence ID" value="GAU94966.1"/>
    <property type="molecule type" value="Genomic_DNA"/>
</dbReference>
<dbReference type="InterPro" id="IPR045054">
    <property type="entry name" value="P4HA-like"/>
</dbReference>
<dbReference type="EC" id="1.14.11.2" evidence="5"/>
<dbReference type="GO" id="GO:0004656">
    <property type="term" value="F:procollagen-proline 4-dioxygenase activity"/>
    <property type="evidence" value="ECO:0007669"/>
    <property type="project" value="UniProtKB-EC"/>
</dbReference>
<evidence type="ECO:0000256" key="13">
    <source>
        <dbReference type="SAM" id="SignalP"/>
    </source>
</evidence>
<keyword evidence="13" id="KW-0732">Signal</keyword>
<dbReference type="Gene3D" id="2.60.120.620">
    <property type="entry name" value="q2cbj1_9rhob like domain"/>
    <property type="match status" value="1"/>
</dbReference>
<dbReference type="Gene3D" id="6.10.140.1460">
    <property type="match status" value="1"/>
</dbReference>
<dbReference type="PROSITE" id="PS51471">
    <property type="entry name" value="FE2OG_OXY"/>
    <property type="match status" value="1"/>
</dbReference>
<dbReference type="InterPro" id="IPR059068">
    <property type="entry name" value="TPR_P4H"/>
</dbReference>
<gene>
    <name evidence="15" type="primary">RvY_06661</name>
    <name evidence="15" type="synonym">RvY_06661.1</name>
    <name evidence="15" type="ORF">RvY_06661-1</name>
</gene>
<keyword evidence="11" id="KW-0408">Iron</keyword>
<comment type="caution">
    <text evidence="15">The sequence shown here is derived from an EMBL/GenBank/DDBJ whole genome shotgun (WGS) entry which is preliminary data.</text>
</comment>
<evidence type="ECO:0000256" key="6">
    <source>
        <dbReference type="ARBA" id="ARBA00022723"/>
    </source>
</evidence>
<dbReference type="GO" id="GO:0005506">
    <property type="term" value="F:iron ion binding"/>
    <property type="evidence" value="ECO:0007669"/>
    <property type="project" value="InterPro"/>
</dbReference>
<keyword evidence="6" id="KW-0479">Metal-binding</keyword>
<protein>
    <recommendedName>
        <fullName evidence="5">procollagen-proline 4-dioxygenase</fullName>
        <ecNumber evidence="5">1.14.11.2</ecNumber>
    </recommendedName>
</protein>
<dbReference type="GO" id="GO:0005788">
    <property type="term" value="C:endoplasmic reticulum lumen"/>
    <property type="evidence" value="ECO:0007669"/>
    <property type="project" value="UniProtKB-SubCell"/>
</dbReference>
<evidence type="ECO:0000256" key="3">
    <source>
        <dbReference type="ARBA" id="ARBA00004319"/>
    </source>
</evidence>
<dbReference type="SMART" id="SM00702">
    <property type="entry name" value="P4Hc"/>
    <property type="match status" value="1"/>
</dbReference>
<evidence type="ECO:0000256" key="4">
    <source>
        <dbReference type="ARBA" id="ARBA00006511"/>
    </source>
</evidence>
<reference evidence="15 16" key="1">
    <citation type="journal article" date="2016" name="Nat. Commun.">
        <title>Extremotolerant tardigrade genome and improved radiotolerance of human cultured cells by tardigrade-unique protein.</title>
        <authorList>
            <person name="Hashimoto T."/>
            <person name="Horikawa D.D."/>
            <person name="Saito Y."/>
            <person name="Kuwahara H."/>
            <person name="Kozuka-Hata H."/>
            <person name="Shin-I T."/>
            <person name="Minakuchi Y."/>
            <person name="Ohishi K."/>
            <person name="Motoyama A."/>
            <person name="Aizu T."/>
            <person name="Enomoto A."/>
            <person name="Kondo K."/>
            <person name="Tanaka S."/>
            <person name="Hara Y."/>
            <person name="Koshikawa S."/>
            <person name="Sagara H."/>
            <person name="Miura T."/>
            <person name="Yokobori S."/>
            <person name="Miyagawa K."/>
            <person name="Suzuki Y."/>
            <person name="Kubo T."/>
            <person name="Oyama M."/>
            <person name="Kohara Y."/>
            <person name="Fujiyama A."/>
            <person name="Arakawa K."/>
            <person name="Katayama T."/>
            <person name="Toyoda A."/>
            <person name="Kunieda T."/>
        </authorList>
    </citation>
    <scope>NUCLEOTIDE SEQUENCE [LARGE SCALE GENOMIC DNA]</scope>
    <source>
        <strain evidence="15 16">YOKOZUNA-1</strain>
    </source>
</reference>
<evidence type="ECO:0000259" key="14">
    <source>
        <dbReference type="PROSITE" id="PS51471"/>
    </source>
</evidence>
<comment type="similarity">
    <text evidence="4">Belongs to the P4HA family.</text>
</comment>
<keyword evidence="7" id="KW-0256">Endoplasmic reticulum</keyword>
<evidence type="ECO:0000256" key="12">
    <source>
        <dbReference type="ARBA" id="ARBA00023180"/>
    </source>
</evidence>
<feature type="domain" description="Fe2OG dioxygenase" evidence="14">
    <location>
        <begin position="419"/>
        <end position="529"/>
    </location>
</feature>
<dbReference type="InterPro" id="IPR011990">
    <property type="entry name" value="TPR-like_helical_dom_sf"/>
</dbReference>
<evidence type="ECO:0000256" key="10">
    <source>
        <dbReference type="ARBA" id="ARBA00023002"/>
    </source>
</evidence>
<evidence type="ECO:0000256" key="1">
    <source>
        <dbReference type="ARBA" id="ARBA00001961"/>
    </source>
</evidence>
<proteinExistence type="inferred from homology"/>
<dbReference type="STRING" id="947166.A0A1D1UZD6"/>
<dbReference type="AlphaFoldDB" id="A0A1D1UZD6"/>
<dbReference type="PANTHER" id="PTHR10869:SF244">
    <property type="entry name" value="PROLYL 4-HYDROXYLASE SUBUNIT ALPHA-2"/>
    <property type="match status" value="1"/>
</dbReference>
<evidence type="ECO:0000256" key="2">
    <source>
        <dbReference type="ARBA" id="ARBA00002035"/>
    </source>
</evidence>
<keyword evidence="16" id="KW-1185">Reference proteome</keyword>
<evidence type="ECO:0000256" key="8">
    <source>
        <dbReference type="ARBA" id="ARBA00022896"/>
    </source>
</evidence>
<dbReference type="InterPro" id="IPR006620">
    <property type="entry name" value="Pro_4_hyd_alph"/>
</dbReference>
<feature type="chain" id="PRO_5008897822" description="procollagen-proline 4-dioxygenase" evidence="13">
    <location>
        <begin position="26"/>
        <end position="552"/>
    </location>
</feature>